<reference evidence="2" key="1">
    <citation type="submission" date="2021-06" db="EMBL/GenBank/DDBJ databases">
        <authorList>
            <person name="Criscuolo A."/>
        </authorList>
    </citation>
    <scope>NUCLEOTIDE SEQUENCE</scope>
    <source>
        <strain evidence="2">CIP111803</strain>
    </source>
</reference>
<organism evidence="2 3">
    <name type="scientific">Leucobacter soli</name>
    <dbReference type="NCBI Taxonomy" id="2812850"/>
    <lineage>
        <taxon>Bacteria</taxon>
        <taxon>Bacillati</taxon>
        <taxon>Actinomycetota</taxon>
        <taxon>Actinomycetes</taxon>
        <taxon>Micrococcales</taxon>
        <taxon>Microbacteriaceae</taxon>
        <taxon>Leucobacter</taxon>
    </lineage>
</organism>
<sequence length="362" mass="37977">MPDSRGSHVSTPRGRTRLRTVLALLASVGLACFGAALPAQADESVTISGVIQFPAKSAPPYDIEGNLIEFGDFGADDEVTRYEIFVHTLIGVVDPQADLAWDAATKRLRWSFAGAADGHYTLSVDWTHYAHVNDWEAEQQTLWLSGAGTRLSADPRDPGVFSASTGTGFFHCAYGNESCMGAGAPKVSGAAKVGKRLTVAPGAWLPAEEDGAAVEYSYLIQWLRNGVAIPGATRASYTPVAADAGKQLSARVLGAAEGLKSATAVSAAKTIAKGTLSAPKPRISGTAKVGKKLTAKPGTWKPAGVKRSYRWYANGVKIPGATKSTYTVAKKYAGKRITVAVTGTKSGYVKLSKTSASKRVAK</sequence>
<feature type="signal peptide" evidence="1">
    <location>
        <begin position="1"/>
        <end position="41"/>
    </location>
</feature>
<evidence type="ECO:0000256" key="1">
    <source>
        <dbReference type="SAM" id="SignalP"/>
    </source>
</evidence>
<keyword evidence="1" id="KW-0732">Signal</keyword>
<keyword evidence="3" id="KW-1185">Reference proteome</keyword>
<proteinExistence type="predicted"/>
<evidence type="ECO:0000313" key="3">
    <source>
        <dbReference type="Proteomes" id="UP000693892"/>
    </source>
</evidence>
<dbReference type="EMBL" id="CAJVAP010000016">
    <property type="protein sequence ID" value="CAG7612680.1"/>
    <property type="molecule type" value="Genomic_DNA"/>
</dbReference>
<protein>
    <submittedName>
        <fullName evidence="2">Uncharacterized protein</fullName>
    </submittedName>
</protein>
<dbReference type="PROSITE" id="PS51257">
    <property type="entry name" value="PROKAR_LIPOPROTEIN"/>
    <property type="match status" value="1"/>
</dbReference>
<feature type="chain" id="PRO_5037755979" evidence="1">
    <location>
        <begin position="42"/>
        <end position="362"/>
    </location>
</feature>
<gene>
    <name evidence="2" type="ORF">LEUCIP111803_01597</name>
</gene>
<name>A0A916JZE7_9MICO</name>
<comment type="caution">
    <text evidence="2">The sequence shown here is derived from an EMBL/GenBank/DDBJ whole genome shotgun (WGS) entry which is preliminary data.</text>
</comment>
<dbReference type="Proteomes" id="UP000693892">
    <property type="component" value="Unassembled WGS sequence"/>
</dbReference>
<dbReference type="AlphaFoldDB" id="A0A916JZE7"/>
<accession>A0A916JZE7</accession>
<evidence type="ECO:0000313" key="2">
    <source>
        <dbReference type="EMBL" id="CAG7612680.1"/>
    </source>
</evidence>